<gene>
    <name evidence="2" type="ORF">FWK35_00006471</name>
</gene>
<feature type="non-terminal residue" evidence="2">
    <location>
        <position position="75"/>
    </location>
</feature>
<sequence>MHYEIILKISAAKKGYFALINLYLFELSTPCSCIWLRNVVGDKRRRREIANRRKESTPPNLWSYLRKWRIPNKNK</sequence>
<reference evidence="2 3" key="1">
    <citation type="submission" date="2019-08" db="EMBL/GenBank/DDBJ databases">
        <title>Whole genome of Aphis craccivora.</title>
        <authorList>
            <person name="Voronova N.V."/>
            <person name="Shulinski R.S."/>
            <person name="Bandarenka Y.V."/>
            <person name="Zhorov D.G."/>
            <person name="Warner D."/>
        </authorList>
    </citation>
    <scope>NUCLEOTIDE SEQUENCE [LARGE SCALE GENOMIC DNA]</scope>
    <source>
        <strain evidence="2">180601</strain>
        <tissue evidence="2">Whole Body</tissue>
    </source>
</reference>
<dbReference type="AlphaFoldDB" id="A0A6G0ZAP6"/>
<evidence type="ECO:0000313" key="3">
    <source>
        <dbReference type="Proteomes" id="UP000478052"/>
    </source>
</evidence>
<evidence type="ECO:0000256" key="1">
    <source>
        <dbReference type="SAM" id="Phobius"/>
    </source>
</evidence>
<comment type="caution">
    <text evidence="2">The sequence shown here is derived from an EMBL/GenBank/DDBJ whole genome shotgun (WGS) entry which is preliminary data.</text>
</comment>
<keyword evidence="1" id="KW-1133">Transmembrane helix</keyword>
<dbReference type="EMBL" id="VUJU01000873">
    <property type="protein sequence ID" value="KAF0767899.1"/>
    <property type="molecule type" value="Genomic_DNA"/>
</dbReference>
<name>A0A6G0ZAP6_APHCR</name>
<keyword evidence="2" id="KW-0695">RNA-directed DNA polymerase</keyword>
<proteinExistence type="predicted"/>
<keyword evidence="3" id="KW-1185">Reference proteome</keyword>
<feature type="transmembrane region" description="Helical" evidence="1">
    <location>
        <begin position="16"/>
        <end position="36"/>
    </location>
</feature>
<dbReference type="GO" id="GO:0003964">
    <property type="term" value="F:RNA-directed DNA polymerase activity"/>
    <property type="evidence" value="ECO:0007669"/>
    <property type="project" value="UniProtKB-KW"/>
</dbReference>
<keyword evidence="1" id="KW-0812">Transmembrane</keyword>
<evidence type="ECO:0000313" key="2">
    <source>
        <dbReference type="EMBL" id="KAF0767899.1"/>
    </source>
</evidence>
<accession>A0A6G0ZAP6</accession>
<keyword evidence="2" id="KW-0548">Nucleotidyltransferase</keyword>
<keyword evidence="2" id="KW-0808">Transferase</keyword>
<dbReference type="Proteomes" id="UP000478052">
    <property type="component" value="Unassembled WGS sequence"/>
</dbReference>
<protein>
    <submittedName>
        <fullName evidence="2">Reverse transcriptase domain-containing protein</fullName>
    </submittedName>
</protein>
<keyword evidence="1" id="KW-0472">Membrane</keyword>
<organism evidence="2 3">
    <name type="scientific">Aphis craccivora</name>
    <name type="common">Cowpea aphid</name>
    <dbReference type="NCBI Taxonomy" id="307492"/>
    <lineage>
        <taxon>Eukaryota</taxon>
        <taxon>Metazoa</taxon>
        <taxon>Ecdysozoa</taxon>
        <taxon>Arthropoda</taxon>
        <taxon>Hexapoda</taxon>
        <taxon>Insecta</taxon>
        <taxon>Pterygota</taxon>
        <taxon>Neoptera</taxon>
        <taxon>Paraneoptera</taxon>
        <taxon>Hemiptera</taxon>
        <taxon>Sternorrhyncha</taxon>
        <taxon>Aphidomorpha</taxon>
        <taxon>Aphidoidea</taxon>
        <taxon>Aphididae</taxon>
        <taxon>Aphidini</taxon>
        <taxon>Aphis</taxon>
        <taxon>Aphis</taxon>
    </lineage>
</organism>